<evidence type="ECO:0000256" key="9">
    <source>
        <dbReference type="ARBA" id="ARBA00023002"/>
    </source>
</evidence>
<dbReference type="Proteomes" id="UP000219335">
    <property type="component" value="Unassembled WGS sequence"/>
</dbReference>
<reference evidence="18 19" key="1">
    <citation type="submission" date="2017-09" db="EMBL/GenBank/DDBJ databases">
        <authorList>
            <person name="Ehlers B."/>
            <person name="Leendertz F.H."/>
        </authorList>
    </citation>
    <scope>NUCLEOTIDE SEQUENCE [LARGE SCALE GENOMIC DNA]</scope>
    <source>
        <strain evidence="18 19">Nm42</strain>
    </source>
</reference>
<dbReference type="SUPFAM" id="SSF102114">
    <property type="entry name" value="Radical SAM enzymes"/>
    <property type="match status" value="1"/>
</dbReference>
<dbReference type="GO" id="GO:0051989">
    <property type="term" value="F:coproporphyrinogen dehydrogenase activity"/>
    <property type="evidence" value="ECO:0007669"/>
    <property type="project" value="UniProtKB-EC"/>
</dbReference>
<evidence type="ECO:0000256" key="14">
    <source>
        <dbReference type="PIRNR" id="PIRNR000167"/>
    </source>
</evidence>
<feature type="binding site" evidence="15">
    <location>
        <begin position="149"/>
        <end position="150"/>
    </location>
    <ligand>
        <name>S-adenosyl-L-methionine</name>
        <dbReference type="ChEBI" id="CHEBI:59789"/>
        <label>2</label>
    </ligand>
</feature>
<evidence type="ECO:0000259" key="17">
    <source>
        <dbReference type="SMART" id="SM00729"/>
    </source>
</evidence>
<comment type="cofactor">
    <cofactor evidence="14 16">
        <name>[4Fe-4S] cluster</name>
        <dbReference type="ChEBI" id="CHEBI:49883"/>
    </cofactor>
    <text evidence="14 16">Binds 1 [4Fe-4S] cluster. The cluster is coordinated with 3 cysteines and an exchangeable S-adenosyl-L-methionine.</text>
</comment>
<evidence type="ECO:0000256" key="13">
    <source>
        <dbReference type="ARBA" id="ARBA00048321"/>
    </source>
</evidence>
<evidence type="ECO:0000256" key="2">
    <source>
        <dbReference type="ARBA" id="ARBA00004785"/>
    </source>
</evidence>
<feature type="domain" description="Elp3/MiaA/NifB-like radical SAM core" evidence="17">
    <location>
        <begin position="87"/>
        <end position="307"/>
    </location>
</feature>
<evidence type="ECO:0000256" key="11">
    <source>
        <dbReference type="ARBA" id="ARBA00023014"/>
    </source>
</evidence>
<keyword evidence="9 14" id="KW-0560">Oxidoreductase</keyword>
<keyword evidence="8 14" id="KW-0479">Metal-binding</keyword>
<dbReference type="GO" id="GO:0004109">
    <property type="term" value="F:coproporphyrinogen oxidase activity"/>
    <property type="evidence" value="ECO:0007669"/>
    <property type="project" value="InterPro"/>
</dbReference>
<evidence type="ECO:0000313" key="19">
    <source>
        <dbReference type="Proteomes" id="UP000219335"/>
    </source>
</evidence>
<dbReference type="SMART" id="SM00729">
    <property type="entry name" value="Elp3"/>
    <property type="match status" value="1"/>
</dbReference>
<feature type="binding site" evidence="15">
    <location>
        <position position="219"/>
    </location>
    <ligand>
        <name>S-adenosyl-L-methionine</name>
        <dbReference type="ChEBI" id="CHEBI:59789"/>
        <label>2</label>
    </ligand>
</feature>
<dbReference type="AlphaFoldDB" id="A0A286A7R5"/>
<evidence type="ECO:0000256" key="4">
    <source>
        <dbReference type="ARBA" id="ARBA00011245"/>
    </source>
</evidence>
<comment type="similarity">
    <text evidence="3 14">Belongs to the anaerobic coproporphyrinogen-III oxidase family.</text>
</comment>
<feature type="binding site" evidence="16">
    <location>
        <position position="97"/>
    </location>
    <ligand>
        <name>[4Fe-4S] cluster</name>
        <dbReference type="ChEBI" id="CHEBI:49883"/>
        <note>4Fe-4S-S-AdoMet</note>
    </ligand>
</feature>
<proteinExistence type="inferred from homology"/>
<protein>
    <recommendedName>
        <fullName evidence="14">Coproporphyrinogen-III oxidase</fullName>
        <ecNumber evidence="14">1.3.98.3</ecNumber>
    </recommendedName>
</protein>
<dbReference type="PANTHER" id="PTHR13932:SF6">
    <property type="entry name" value="OXYGEN-INDEPENDENT COPROPORPHYRINOGEN III OXIDASE"/>
    <property type="match status" value="1"/>
</dbReference>
<evidence type="ECO:0000256" key="7">
    <source>
        <dbReference type="ARBA" id="ARBA00022691"/>
    </source>
</evidence>
<evidence type="ECO:0000256" key="6">
    <source>
        <dbReference type="ARBA" id="ARBA00022490"/>
    </source>
</evidence>
<dbReference type="SFLD" id="SFLDG01065">
    <property type="entry name" value="anaerobic_coproporphyrinogen-I"/>
    <property type="match status" value="1"/>
</dbReference>
<dbReference type="SFLD" id="SFLDS00029">
    <property type="entry name" value="Radical_SAM"/>
    <property type="match status" value="1"/>
</dbReference>
<dbReference type="InterPro" id="IPR058240">
    <property type="entry name" value="rSAM_sf"/>
</dbReference>
<keyword evidence="7 14" id="KW-0949">S-adenosyl-L-methionine</keyword>
<feature type="binding site" evidence="15">
    <location>
        <position position="180"/>
    </location>
    <ligand>
        <name>S-adenosyl-L-methionine</name>
        <dbReference type="ChEBI" id="CHEBI:59789"/>
        <label>1</label>
    </ligand>
</feature>
<comment type="subunit">
    <text evidence="4">Monomer.</text>
</comment>
<feature type="binding site" evidence="15">
    <location>
        <position position="148"/>
    </location>
    <ligand>
        <name>S-adenosyl-L-methionine</name>
        <dbReference type="ChEBI" id="CHEBI:59789"/>
        <label>1</label>
    </ligand>
</feature>
<dbReference type="EMBL" id="OCMU01000001">
    <property type="protein sequence ID" value="SOD17929.1"/>
    <property type="molecule type" value="Genomic_DNA"/>
</dbReference>
<dbReference type="InterPro" id="IPR007197">
    <property type="entry name" value="rSAM"/>
</dbReference>
<evidence type="ECO:0000256" key="3">
    <source>
        <dbReference type="ARBA" id="ARBA00005493"/>
    </source>
</evidence>
<comment type="pathway">
    <text evidence="2 14">Porphyrin-containing compound metabolism; protoporphyrin-IX biosynthesis; protoporphyrinogen-IX from coproporphyrinogen-III (AdoMet route): step 1/1.</text>
</comment>
<evidence type="ECO:0000256" key="8">
    <source>
        <dbReference type="ARBA" id="ARBA00022723"/>
    </source>
</evidence>
<evidence type="ECO:0000313" key="18">
    <source>
        <dbReference type="EMBL" id="SOD17929.1"/>
    </source>
</evidence>
<dbReference type="NCBIfam" id="TIGR00538">
    <property type="entry name" value="hemN"/>
    <property type="match status" value="1"/>
</dbReference>
<feature type="binding site" evidence="16">
    <location>
        <position position="104"/>
    </location>
    <ligand>
        <name>[4Fe-4S] cluster</name>
        <dbReference type="ChEBI" id="CHEBI:49883"/>
        <note>4Fe-4S-S-AdoMet</note>
    </ligand>
</feature>
<keyword evidence="10 14" id="KW-0408">Iron</keyword>
<dbReference type="InterPro" id="IPR004558">
    <property type="entry name" value="Coprogen_oxidase_HemN"/>
</dbReference>
<dbReference type="InterPro" id="IPR010723">
    <property type="entry name" value="HemN_C"/>
</dbReference>
<gene>
    <name evidence="18" type="ORF">SAMN06297164_1408</name>
</gene>
<evidence type="ECO:0000256" key="10">
    <source>
        <dbReference type="ARBA" id="ARBA00023004"/>
    </source>
</evidence>
<comment type="catalytic activity">
    <reaction evidence="13 14">
        <text>coproporphyrinogen III + 2 S-adenosyl-L-methionine = protoporphyrinogen IX + 2 5'-deoxyadenosine + 2 L-methionine + 2 CO2</text>
        <dbReference type="Rhea" id="RHEA:15425"/>
        <dbReference type="ChEBI" id="CHEBI:16526"/>
        <dbReference type="ChEBI" id="CHEBI:17319"/>
        <dbReference type="ChEBI" id="CHEBI:57307"/>
        <dbReference type="ChEBI" id="CHEBI:57309"/>
        <dbReference type="ChEBI" id="CHEBI:57844"/>
        <dbReference type="ChEBI" id="CHEBI:59789"/>
        <dbReference type="EC" id="1.3.98.3"/>
    </reaction>
</comment>
<dbReference type="GO" id="GO:0006782">
    <property type="term" value="P:protoporphyrinogen IX biosynthetic process"/>
    <property type="evidence" value="ECO:0007669"/>
    <property type="project" value="UniProtKB-UniPathway"/>
</dbReference>
<dbReference type="PANTHER" id="PTHR13932">
    <property type="entry name" value="COPROPORPHYRINIGEN III OXIDASE"/>
    <property type="match status" value="1"/>
</dbReference>
<evidence type="ECO:0000256" key="12">
    <source>
        <dbReference type="ARBA" id="ARBA00023244"/>
    </source>
</evidence>
<dbReference type="GO" id="GO:0005737">
    <property type="term" value="C:cytoplasm"/>
    <property type="evidence" value="ECO:0007669"/>
    <property type="project" value="UniProtKB-SubCell"/>
</dbReference>
<evidence type="ECO:0000256" key="16">
    <source>
        <dbReference type="PIRSR" id="PIRSR000167-2"/>
    </source>
</evidence>
<dbReference type="GO" id="GO:0051539">
    <property type="term" value="F:4 iron, 4 sulfur cluster binding"/>
    <property type="evidence" value="ECO:0007669"/>
    <property type="project" value="UniProtKB-KW"/>
</dbReference>
<dbReference type="Gene3D" id="1.10.10.920">
    <property type="match status" value="1"/>
</dbReference>
<comment type="subcellular location">
    <subcellularLocation>
        <location evidence="1 14">Cytoplasm</location>
    </subcellularLocation>
</comment>
<dbReference type="UniPathway" id="UPA00251">
    <property type="reaction ID" value="UER00323"/>
</dbReference>
<dbReference type="GO" id="GO:0046872">
    <property type="term" value="F:metal ion binding"/>
    <property type="evidence" value="ECO:0007669"/>
    <property type="project" value="UniProtKB-KW"/>
</dbReference>
<name>A0A286A7R5_9PROT</name>
<keyword evidence="6 14" id="KW-0963">Cytoplasm</keyword>
<keyword evidence="12 14" id="KW-0627">Porphyrin biosynthesis</keyword>
<dbReference type="RefSeq" id="WP_097104607.1">
    <property type="nucleotide sequence ID" value="NZ_OCMU01000001.1"/>
</dbReference>
<sequence>MDNTVALYRYDDYGAYFSQGRKLVYSLQFPDSFSSSPETNSDLIYRSEGGYSDPCLYPGLDYFVEAFDAHTYSDWINNRKLGYFRRPLSLELYVPFCWPLCLYCHSNQIFSPDKDSIETYVDYLLRNIRLQGQLLSGDSKIEQIYFRGGTTFLSDTQLRALTEEIKQYFNLIEGGDFCIEIAARPLTNCSMQVLNKIGFNSAVVGVPDLDQQTNHSKQRIQSEETIVQAICDIRMAGFNSVRVEFNYGLPRQNLDETANSLLKIIATNPNQIRLSNYKQCAGILKLQRNSSFTKSPETEAKFEMMLLAISCLTEAGYSHIGMNLFARYDDPLAVAQRQGRLHYGVRGFSTYPDCDHLALGASGVSRIGPTLHQNQCDLLQYYDKLEKNIPPIFRGLALSADDLLRRSIMYALICHSVISYDAVEAFFPINFKQYFVTELADLQAYVEAGLVALDNEEIVVTPKGQLFINSICGVFDKYLRKQH</sequence>
<feature type="binding site" evidence="16">
    <location>
        <position position="101"/>
    </location>
    <ligand>
        <name>[4Fe-4S] cluster</name>
        <dbReference type="ChEBI" id="CHEBI:49883"/>
        <note>4Fe-4S-S-AdoMet</note>
    </ligand>
</feature>
<dbReference type="Pfam" id="PF06969">
    <property type="entry name" value="HemN_C"/>
    <property type="match status" value="1"/>
</dbReference>
<evidence type="ECO:0000256" key="15">
    <source>
        <dbReference type="PIRSR" id="PIRSR000167-1"/>
    </source>
</evidence>
<dbReference type="EC" id="1.3.98.3" evidence="14"/>
<organism evidence="18 19">
    <name type="scientific">Nitrosomonas ureae</name>
    <dbReference type="NCBI Taxonomy" id="44577"/>
    <lineage>
        <taxon>Bacteria</taxon>
        <taxon>Pseudomonadati</taxon>
        <taxon>Pseudomonadota</taxon>
        <taxon>Betaproteobacteria</taxon>
        <taxon>Nitrosomonadales</taxon>
        <taxon>Nitrosomonadaceae</taxon>
        <taxon>Nitrosomonas</taxon>
    </lineage>
</organism>
<evidence type="ECO:0000256" key="1">
    <source>
        <dbReference type="ARBA" id="ARBA00004496"/>
    </source>
</evidence>
<dbReference type="InterPro" id="IPR006638">
    <property type="entry name" value="Elp3/MiaA/NifB-like_rSAM"/>
</dbReference>
<keyword evidence="11 14" id="KW-0411">Iron-sulfur</keyword>
<dbReference type="PIRSF" id="PIRSF000167">
    <property type="entry name" value="HemN"/>
    <property type="match status" value="1"/>
</dbReference>
<keyword evidence="5 14" id="KW-0004">4Fe-4S</keyword>
<accession>A0A286A7R5</accession>
<dbReference type="InterPro" id="IPR034505">
    <property type="entry name" value="Coproporphyrinogen-III_oxidase"/>
</dbReference>
<evidence type="ECO:0000256" key="5">
    <source>
        <dbReference type="ARBA" id="ARBA00022485"/>
    </source>
</evidence>